<evidence type="ECO:0000256" key="7">
    <source>
        <dbReference type="ARBA" id="ARBA00022695"/>
    </source>
</evidence>
<sequence length="2786" mass="313528">MAPVLSRSLATSASLISLPSSITHPNNKVLNLKSIFLPRNNGLRNEFSCSGLKCKLEKRNNRISVRCEAAVAEKEATDTSGEKFEYQAEVSRLMDLIVHSLYSHKEVFLRELVSNASDALDKLRFLSVTEPSLLGDAGDLEIRIRPDPDNGTITIIDTGIGMTKEELVDCLGTIAQSGTSKFLKALKENKDVGADNGLIGQFGVGFYSAFLVAEKVVVSTKSPKSDKQHVWESEADSSSYVIKEETDPEKLLRRGTQITLYLREDDKYEFSDPFRIQGLVKNYSQFVAFPIYTWVEKSRTVEVEEEEEKKEGEEVPEGEKKKTKKTKTEKYWDWELANETKPIWMRNPKEVEKDEYQEFYKKTFNEFLDPLAYAHFTTEGEVEFRSVLYIPGMGPLNNEDVMNPKTKNIRLYVKRVFISDDFDGELFPRYLSFVRGVVDSDDLPLNVSREILQESRIVRIMRKRLVRKTFDMIQDLSESENKEDYKKFWENFGKFLKLGCVEDSGNHKRITPLLRFYTSKSEEELISLDEYVENMGENQKAIYYLATDSLKSAKSAPFLEKLVQKDIEVLYLIEPIDEVAIQNLQTYKEKKFVDISKEDLELGDDDEVQERETKQEYNLLCDWIKQQLGENVAKVQVSKRLSSSPCVLVSGKFGWSANMERLMKAQTLGDQSSLEFMRGRRILEINPDHPIIKDLNAACKNAPDSSDAKRAVDLLYDTALISSGFTPDSPAELGGKIYEMMAMALGGRWGRSDGDEAEDNAEEPDDANVSEASEPTIIVFYIMWRTLAKCSPSKQLKSPSNCNNFLKNSTFIENIRSPEAKKFLNSAFSFLGSRQIGAFPRNDKLCNPSFGDLTNPFDLSPFFCKGYATAAAANVISSTDESDLSGSDDFQGLMEQVNNHFQKMESQFKPQEKKMVAGMGIGKYAILKRRQIKMETEAWEQAAQEYQEMLEDMCEQKLAPNLPYVKSLFLGWFEPLRDAIVAEQELCKRNLRVSHRAHFSDLPADMMAVITMHKLMGLLMTGNGGSASIRVVQAASVVGEAIEHEGRIHKFLEKTKKRKNVEDKISEVKSDAAIEEGKKLTKEQEKLRKKVTTLIKKQKVQQVRRIVKGHGDSLPWGQEEHCKVGSRLIQLMIETAYIQPPIDQIGDGPPDIRPAFVHTLKTITKDTQKSSRRYGVIECDPLVRKGLEKSARHMVIPYMPMLVPPLNWTGYDQGAHLFLPSYVMRIHGSKQQRDAVKRASRNQLEPVFKALDTLGNTKWRINKRVLVVIDRIWASGGNLAGLVDREDVPLPEEPQTEDEAETRKWTWKVRSVKKENSERHSQRCDVELKLAVARKMKDEEGFYYPHNLDFRGRAYPMHPYLNHLGSDVCRGILEFAEGRPLGKSGLRWLKIHLANLYAGGVDKLSYDGRISFTENHLDDIFDSADQPLEGQRWWLGAEDPFQCLAACINLSEALRSPSPETAISHTPVHQDGSCNGLQHYAALGRDKLGAAAVNLVGGEKPADVYSGIATRVLDIMKRDAEKDPAISPNSVHAKLLVNQLSFNIESQVDRKLVKQTVMTSVYGVTYIGARDQIKRRLKERCIMADDAQLYSAACYAAKTTLMALEEMFEGARGIMAWLGECAKVIASENQPVQWTTPLGLPVVQPYRQLGRHLIKTSLQVLTLKRETDKVMVKRQRTAFPPNFVHSLDGSHMMMTAIACKEAGLNFAGVHDSYWTHACNVDEMNRILREKFVELYEAPILENRSSIECTQREGIGSSGSGWMSPGEDSTAFASIAEPLLTLISEVIESITWIELEKENFAEIGCYIYRVFPVIMELQKAVCTPNNATEILQSLSRSVTEAKDLVNKCQRGTSSNSESELKSSMSHLERVIKEMGACLTLIPSSTFQDQKYAEVAVQALSNEMLSANFEVGQSQGLQTKKLDPHNSFSEEAPNEESLTIESDLYPASAEVSTDNSRVLNTPDFVEFLEPRSLCRPRKHISSSSSSTSLAKMTDHMEPLYQTFYCPLTKQIMDDPVTIQSGVTYDRKAITEWLEESDNSQDFFCPTTGQKLPSRVLKTNVALKNTIEEWKERNEVARIKSSRSALVVSASPSMVLEATRDLQDICKKKQYNKIQIHNAGILPLLFKLLKDKDRDIRCAALELLRELAKDDDDSKIMISEVVDMSAVIKMMSSGHQPIRHAALLLLLELSRSEILQEKIGSVPGGILVLIRIKYNQSDDAFSSEKADEILKNLESSPENIKKMAENGLFEPLLKHLTEGSEEMQTEMAEYLGEIALGHDSETYVAERASPPLIQMVLSGNTLTRTAAFKALAKIASFHPNATILAKSGIVQRMVEEMFARRIHGEPINSKTEAAAILANIFEAGLDLENLQVNSHGHILASDYVLYSIIEMIKHSTPDELNINLIRILLCLAKSPKSMSTIVSMVKESEASYILVELLNNPHEELGIAATKLLIGLIPYMGHTIVERLCKTAGQPENLILVVNETTRITHRQAVSSTFLAKLPHQSLTLNLALLRNNTVPTVLQQINQIQGTGIRTSRYVSPYLEGLVGILVRFTTTLYEPQMLFLARNYNFTAVFTEMLMKTSSDEVQRLSAIGLENLSLESIHLSKPPQIKRTKFLKLFYPPKFLSSISSKKRKIPTCPVHRGACSSQNTFCLVDAKAVERLLACLGHENFEVVEAALSAVCTLLDDKVDVEKSVGMLCEMNAIQHVLNAVKEHKGEVLWKKSFWIIDRFLVKGGSRSASDISEDRLLPATLVNAFHHGDADTRQMAEKILRHLNKIPNSPTSHYTM</sequence>
<dbReference type="HAMAP" id="MF_00505">
    <property type="entry name" value="HSP90"/>
    <property type="match status" value="1"/>
</dbReference>
<dbReference type="InterPro" id="IPR037159">
    <property type="entry name" value="RNA_POL_N_sf"/>
</dbReference>
<accession>A0A6N2LSJ2</accession>
<evidence type="ECO:0000256" key="18">
    <source>
        <dbReference type="RuleBase" id="RU003805"/>
    </source>
</evidence>
<keyword evidence="7 18" id="KW-0548">Nucleotidyltransferase</keyword>
<dbReference type="CDD" id="cd16927">
    <property type="entry name" value="HATPase_Hsp90-like"/>
    <property type="match status" value="1"/>
</dbReference>
<keyword evidence="11" id="KW-0809">Transit peptide</keyword>
<dbReference type="Pfam" id="PF14700">
    <property type="entry name" value="RPOL_N"/>
    <property type="match status" value="1"/>
</dbReference>
<dbReference type="InterPro" id="IPR021133">
    <property type="entry name" value="HEAT_type_2"/>
</dbReference>
<feature type="coiled-coil region" evidence="19">
    <location>
        <begin position="929"/>
        <end position="956"/>
    </location>
</feature>
<dbReference type="Gene3D" id="1.20.120.790">
    <property type="entry name" value="Heat shock protein 90, C-terminal domain"/>
    <property type="match status" value="1"/>
</dbReference>
<dbReference type="InterPro" id="IPR043502">
    <property type="entry name" value="DNA/RNA_pol_sf"/>
</dbReference>
<dbReference type="FunFam" id="3.40.50.11260:FF:000005">
    <property type="entry name" value="Heat shock protein 90"/>
    <property type="match status" value="1"/>
</dbReference>
<evidence type="ECO:0000256" key="2">
    <source>
        <dbReference type="ARBA" id="ARBA00004906"/>
    </source>
</evidence>
<feature type="region of interest" description="Disordered" evidence="20">
    <location>
        <begin position="303"/>
        <end position="322"/>
    </location>
</feature>
<dbReference type="Pfam" id="PF00183">
    <property type="entry name" value="HSP90"/>
    <property type="match status" value="1"/>
</dbReference>
<dbReference type="FunFam" id="1.10.287.280:FF:000001">
    <property type="entry name" value="DNA-directed RNA polymerase"/>
    <property type="match status" value="1"/>
</dbReference>
<keyword evidence="6 18" id="KW-0808">Transferase</keyword>
<keyword evidence="14" id="KW-0143">Chaperone</keyword>
<dbReference type="GO" id="GO:0016567">
    <property type="term" value="P:protein ubiquitination"/>
    <property type="evidence" value="ECO:0007669"/>
    <property type="project" value="UniProtKB-UniPathway"/>
</dbReference>
<comment type="catalytic activity">
    <reaction evidence="15 18">
        <text>RNA(n) + a ribonucleoside 5'-triphosphate = RNA(n+1) + diphosphate</text>
        <dbReference type="Rhea" id="RHEA:21248"/>
        <dbReference type="Rhea" id="RHEA-COMP:14527"/>
        <dbReference type="Rhea" id="RHEA-COMP:17342"/>
        <dbReference type="ChEBI" id="CHEBI:33019"/>
        <dbReference type="ChEBI" id="CHEBI:61557"/>
        <dbReference type="ChEBI" id="CHEBI:140395"/>
        <dbReference type="EC" id="2.7.7.6"/>
    </reaction>
</comment>
<dbReference type="SUPFAM" id="SSF48371">
    <property type="entry name" value="ARM repeat"/>
    <property type="match status" value="1"/>
</dbReference>
<keyword evidence="10" id="KW-0067">ATP-binding</keyword>
<evidence type="ECO:0000256" key="14">
    <source>
        <dbReference type="ARBA" id="ARBA00023186"/>
    </source>
</evidence>
<dbReference type="Gene3D" id="1.10.150.20">
    <property type="entry name" value="5' to 3' exonuclease, C-terminal subdomain"/>
    <property type="match status" value="1"/>
</dbReference>
<dbReference type="GO" id="GO:0016887">
    <property type="term" value="F:ATP hydrolysis activity"/>
    <property type="evidence" value="ECO:0007669"/>
    <property type="project" value="InterPro"/>
</dbReference>
<dbReference type="FunFam" id="1.10.1320.10:FF:000001">
    <property type="entry name" value="DNA-directed RNA polymerase"/>
    <property type="match status" value="1"/>
</dbReference>
<dbReference type="InterPro" id="IPR013083">
    <property type="entry name" value="Znf_RING/FYVE/PHD"/>
</dbReference>
<dbReference type="GO" id="GO:0005524">
    <property type="term" value="F:ATP binding"/>
    <property type="evidence" value="ECO:0007669"/>
    <property type="project" value="UniProtKB-KW"/>
</dbReference>
<dbReference type="PANTHER" id="PTHR10102">
    <property type="entry name" value="DNA-DIRECTED RNA POLYMERASE, MITOCHONDRIAL"/>
    <property type="match status" value="1"/>
</dbReference>
<feature type="compositionally biased region" description="Acidic residues" evidence="20">
    <location>
        <begin position="755"/>
        <end position="768"/>
    </location>
</feature>
<dbReference type="PROSITE" id="PS00298">
    <property type="entry name" value="HSP90"/>
    <property type="match status" value="1"/>
</dbReference>
<dbReference type="SUPFAM" id="SSF54211">
    <property type="entry name" value="Ribosomal protein S5 domain 2-like"/>
    <property type="match status" value="1"/>
</dbReference>
<dbReference type="Gene3D" id="1.10.287.260">
    <property type="match status" value="1"/>
</dbReference>
<protein>
    <recommendedName>
        <fullName evidence="18">DNA-directed RNA polymerase</fullName>
        <ecNumber evidence="18">2.7.7.6</ecNumber>
    </recommendedName>
</protein>
<evidence type="ECO:0000256" key="5">
    <source>
        <dbReference type="ARBA" id="ARBA00022478"/>
    </source>
</evidence>
<evidence type="ECO:0000256" key="12">
    <source>
        <dbReference type="ARBA" id="ARBA00023016"/>
    </source>
</evidence>
<keyword evidence="19" id="KW-0175">Coiled coil</keyword>
<dbReference type="FunFam" id="1.20.120.790:FF:000001">
    <property type="entry name" value="Heat shock protein 90 alpha"/>
    <property type="match status" value="1"/>
</dbReference>
<dbReference type="SUPFAM" id="SSF57850">
    <property type="entry name" value="RING/U-box"/>
    <property type="match status" value="1"/>
</dbReference>
<dbReference type="InterPro" id="IPR016024">
    <property type="entry name" value="ARM-type_fold"/>
</dbReference>
<dbReference type="PROSITE" id="PS50176">
    <property type="entry name" value="ARM_REPEAT"/>
    <property type="match status" value="1"/>
</dbReference>
<dbReference type="FunFam" id="3.30.565.10:FF:000024">
    <property type="entry name" value="heat shock protein 90-5, chloroplastic"/>
    <property type="match status" value="1"/>
</dbReference>
<evidence type="ECO:0000256" key="8">
    <source>
        <dbReference type="ARBA" id="ARBA00022737"/>
    </source>
</evidence>
<dbReference type="Gene3D" id="1.10.1320.10">
    <property type="entry name" value="DNA-directed RNA polymerase, N-terminal domain"/>
    <property type="match status" value="1"/>
</dbReference>
<dbReference type="FunFam" id="1.10.150.20:FF:000027">
    <property type="entry name" value="DNA-directed RNA polymerase"/>
    <property type="match status" value="1"/>
</dbReference>
<dbReference type="GO" id="GO:0003677">
    <property type="term" value="F:DNA binding"/>
    <property type="evidence" value="ECO:0007669"/>
    <property type="project" value="InterPro"/>
</dbReference>
<comment type="function">
    <text evidence="18">DNA-dependent RNA polymerase catalyzes the transcription of DNA into RNA using the four ribonucleoside triphosphates as substrates.</text>
</comment>
<dbReference type="GO" id="GO:0051082">
    <property type="term" value="F:unfolded protein binding"/>
    <property type="evidence" value="ECO:0007669"/>
    <property type="project" value="InterPro"/>
</dbReference>
<dbReference type="GO" id="GO:0061630">
    <property type="term" value="F:ubiquitin protein ligase activity"/>
    <property type="evidence" value="ECO:0007669"/>
    <property type="project" value="UniProtKB-EC"/>
</dbReference>
<dbReference type="Pfam" id="PF00940">
    <property type="entry name" value="RNA_pol"/>
    <property type="match status" value="1"/>
</dbReference>
<dbReference type="EMBL" id="CAADRP010001596">
    <property type="protein sequence ID" value="VFU44088.1"/>
    <property type="molecule type" value="Genomic_DNA"/>
</dbReference>
<dbReference type="InterPro" id="IPR029262">
    <property type="entry name" value="RPOL_N"/>
</dbReference>
<dbReference type="Gene3D" id="3.30.40.10">
    <property type="entry name" value="Zinc/RING finger domain, C3HC4 (zinc finger)"/>
    <property type="match status" value="1"/>
</dbReference>
<keyword evidence="12" id="KW-0346">Stress response</keyword>
<evidence type="ECO:0000259" key="21">
    <source>
        <dbReference type="PROSITE" id="PS51698"/>
    </source>
</evidence>
<dbReference type="NCBIfam" id="NF003555">
    <property type="entry name" value="PRK05218.1"/>
    <property type="match status" value="1"/>
</dbReference>
<dbReference type="GO" id="GO:0003899">
    <property type="term" value="F:DNA-directed RNA polymerase activity"/>
    <property type="evidence" value="ECO:0007669"/>
    <property type="project" value="UniProtKB-EC"/>
</dbReference>
<dbReference type="GO" id="GO:0140662">
    <property type="term" value="F:ATP-dependent protein folding chaperone"/>
    <property type="evidence" value="ECO:0007669"/>
    <property type="project" value="InterPro"/>
</dbReference>
<evidence type="ECO:0000256" key="11">
    <source>
        <dbReference type="ARBA" id="ARBA00022946"/>
    </source>
</evidence>
<dbReference type="GO" id="GO:0006390">
    <property type="term" value="P:mitochondrial transcription"/>
    <property type="evidence" value="ECO:0007669"/>
    <property type="project" value="TreeGrafter"/>
</dbReference>
<dbReference type="InterPro" id="IPR020568">
    <property type="entry name" value="Ribosomal_Su5_D2-typ_SF"/>
</dbReference>
<feature type="domain" description="U-box" evidence="21">
    <location>
        <begin position="1996"/>
        <end position="2074"/>
    </location>
</feature>
<dbReference type="GO" id="GO:0034245">
    <property type="term" value="C:mitochondrial DNA-directed RNA polymerase complex"/>
    <property type="evidence" value="ECO:0007669"/>
    <property type="project" value="TreeGrafter"/>
</dbReference>
<dbReference type="Pfam" id="PF00514">
    <property type="entry name" value="Arm"/>
    <property type="match status" value="1"/>
</dbReference>
<evidence type="ECO:0000313" key="22">
    <source>
        <dbReference type="EMBL" id="VFU44088.1"/>
    </source>
</evidence>
<reference evidence="22" key="1">
    <citation type="submission" date="2019-03" db="EMBL/GenBank/DDBJ databases">
        <authorList>
            <person name="Mank J."/>
            <person name="Almeida P."/>
        </authorList>
    </citation>
    <scope>NUCLEOTIDE SEQUENCE</scope>
    <source>
        <strain evidence="22">78183</strain>
    </source>
</reference>
<dbReference type="FunFam" id="3.30.230.80:FF:000005">
    <property type="entry name" value="heat shock protein 90-5, chloroplastic"/>
    <property type="match status" value="1"/>
</dbReference>
<evidence type="ECO:0000256" key="10">
    <source>
        <dbReference type="ARBA" id="ARBA00022840"/>
    </source>
</evidence>
<dbReference type="FunFam" id="1.10.287.260:FF:000001">
    <property type="entry name" value="DNA-directed RNA polymerase"/>
    <property type="match status" value="1"/>
</dbReference>
<dbReference type="InterPro" id="IPR045210">
    <property type="entry name" value="RING-Ubox_PUB"/>
</dbReference>
<dbReference type="InterPro" id="IPR020575">
    <property type="entry name" value="Hsp90_N"/>
</dbReference>
<evidence type="ECO:0000256" key="19">
    <source>
        <dbReference type="SAM" id="Coils"/>
    </source>
</evidence>
<keyword evidence="8" id="KW-0677">Repeat</keyword>
<dbReference type="InterPro" id="IPR001404">
    <property type="entry name" value="Hsp90_fam"/>
</dbReference>
<dbReference type="CDD" id="cd16664">
    <property type="entry name" value="RING-Ubox_PUB"/>
    <property type="match status" value="1"/>
</dbReference>
<evidence type="ECO:0000256" key="20">
    <source>
        <dbReference type="SAM" id="MobiDB-lite"/>
    </source>
</evidence>
<dbReference type="InterPro" id="IPR011989">
    <property type="entry name" value="ARM-like"/>
</dbReference>
<keyword evidence="13 18" id="KW-0804">Transcription</keyword>
<dbReference type="Pfam" id="PF02985">
    <property type="entry name" value="HEAT"/>
    <property type="match status" value="1"/>
</dbReference>
<keyword evidence="9" id="KW-0547">Nucleotide-binding</keyword>
<dbReference type="UniPathway" id="UPA00143"/>
<evidence type="ECO:0000256" key="13">
    <source>
        <dbReference type="ARBA" id="ARBA00023163"/>
    </source>
</evidence>
<evidence type="ECO:0000256" key="16">
    <source>
        <dbReference type="PROSITE-ProRule" id="PRU00103"/>
    </source>
</evidence>
<comment type="catalytic activity">
    <reaction evidence="1">
        <text>S-ubiquitinyl-[E2 ubiquitin-conjugating enzyme]-L-cysteine + [acceptor protein]-L-lysine = [E2 ubiquitin-conjugating enzyme]-L-cysteine + N(6)-ubiquitinyl-[acceptor protein]-L-lysine.</text>
        <dbReference type="EC" id="2.3.2.27"/>
    </reaction>
</comment>
<evidence type="ECO:0000256" key="9">
    <source>
        <dbReference type="ARBA" id="ARBA00022741"/>
    </source>
</evidence>
<dbReference type="InterPro" id="IPR003594">
    <property type="entry name" value="HATPase_dom"/>
</dbReference>
<dbReference type="PROSITE" id="PS51698">
    <property type="entry name" value="U_BOX"/>
    <property type="match status" value="1"/>
</dbReference>
<feature type="repeat" description="ARM" evidence="17">
    <location>
        <begin position="2117"/>
        <end position="2159"/>
    </location>
</feature>
<evidence type="ECO:0000256" key="17">
    <source>
        <dbReference type="PROSITE-ProRule" id="PRU00259"/>
    </source>
</evidence>
<dbReference type="PROSITE" id="PS00489">
    <property type="entry name" value="RNA_POL_PHAGE_2"/>
    <property type="match status" value="1"/>
</dbReference>
<dbReference type="Gene3D" id="3.30.565.10">
    <property type="entry name" value="Histidine kinase-like ATPase, C-terminal domain"/>
    <property type="match status" value="1"/>
</dbReference>
<dbReference type="Gene3D" id="3.40.50.11260">
    <property type="match status" value="1"/>
</dbReference>
<dbReference type="Pfam" id="PF04564">
    <property type="entry name" value="U-box"/>
    <property type="match status" value="1"/>
</dbReference>
<organism evidence="22">
    <name type="scientific">Salix viminalis</name>
    <name type="common">Common osier</name>
    <name type="synonym">Basket willow</name>
    <dbReference type="NCBI Taxonomy" id="40686"/>
    <lineage>
        <taxon>Eukaryota</taxon>
        <taxon>Viridiplantae</taxon>
        <taxon>Streptophyta</taxon>
        <taxon>Embryophyta</taxon>
        <taxon>Tracheophyta</taxon>
        <taxon>Spermatophyta</taxon>
        <taxon>Magnoliopsida</taxon>
        <taxon>eudicotyledons</taxon>
        <taxon>Gunneridae</taxon>
        <taxon>Pentapetalae</taxon>
        <taxon>rosids</taxon>
        <taxon>fabids</taxon>
        <taxon>Malpighiales</taxon>
        <taxon>Salicaceae</taxon>
        <taxon>Saliceae</taxon>
        <taxon>Salix</taxon>
    </lineage>
</organism>
<gene>
    <name evidence="22" type="ORF">SVIM_LOCUS268935</name>
</gene>
<dbReference type="PRINTS" id="PR00775">
    <property type="entry name" value="HEATSHOCK90"/>
</dbReference>
<keyword evidence="5 18" id="KW-0240">DNA-directed RNA polymerase</keyword>
<dbReference type="SMART" id="SM00185">
    <property type="entry name" value="ARM"/>
    <property type="match status" value="6"/>
</dbReference>
<dbReference type="InterPro" id="IPR036890">
    <property type="entry name" value="HATPase_C_sf"/>
</dbReference>
<dbReference type="InterPro" id="IPR000357">
    <property type="entry name" value="HEAT"/>
</dbReference>
<comment type="pathway">
    <text evidence="2">Protein modification; protein ubiquitination.</text>
</comment>
<dbReference type="InterPro" id="IPR037196">
    <property type="entry name" value="HSP90_C"/>
</dbReference>
<dbReference type="SMART" id="SM00504">
    <property type="entry name" value="Ubox"/>
    <property type="match status" value="1"/>
</dbReference>
<dbReference type="SUPFAM" id="SSF56672">
    <property type="entry name" value="DNA/RNA polymerases"/>
    <property type="match status" value="1"/>
</dbReference>
<dbReference type="InterPro" id="IPR019805">
    <property type="entry name" value="Heat_shock_protein_90_CS"/>
</dbReference>
<feature type="repeat" description="HEAT" evidence="16">
    <location>
        <begin position="2118"/>
        <end position="2154"/>
    </location>
</feature>
<evidence type="ECO:0000256" key="15">
    <source>
        <dbReference type="ARBA" id="ARBA00048552"/>
    </source>
</evidence>
<dbReference type="SMART" id="SM01311">
    <property type="entry name" value="RPOL_N"/>
    <property type="match status" value="1"/>
</dbReference>
<evidence type="ECO:0000256" key="6">
    <source>
        <dbReference type="ARBA" id="ARBA00022679"/>
    </source>
</evidence>
<dbReference type="SMART" id="SM00387">
    <property type="entry name" value="HATPase_c"/>
    <property type="match status" value="1"/>
</dbReference>
<evidence type="ECO:0000256" key="1">
    <source>
        <dbReference type="ARBA" id="ARBA00000900"/>
    </source>
</evidence>
<feature type="compositionally biased region" description="Basic and acidic residues" evidence="20">
    <location>
        <begin position="309"/>
        <end position="322"/>
    </location>
</feature>
<dbReference type="PROSITE" id="PS50077">
    <property type="entry name" value="HEAT_REPEAT"/>
    <property type="match status" value="1"/>
</dbReference>
<dbReference type="PANTHER" id="PTHR10102:SF0">
    <property type="entry name" value="DNA-DIRECTED RNA POLYMERASE, MITOCHONDRIAL"/>
    <property type="match status" value="1"/>
</dbReference>
<dbReference type="Gene3D" id="3.30.230.80">
    <property type="match status" value="1"/>
</dbReference>
<comment type="similarity">
    <text evidence="3">Belongs to the heat shock protein 90 family.</text>
</comment>
<dbReference type="InterPro" id="IPR024075">
    <property type="entry name" value="DNA-dir_RNA_pol_helix_hairp_sf"/>
</dbReference>
<dbReference type="InterPro" id="IPR003613">
    <property type="entry name" value="Ubox_domain"/>
</dbReference>
<dbReference type="EC" id="2.7.7.6" evidence="18"/>
<dbReference type="InterPro" id="IPR000225">
    <property type="entry name" value="Armadillo"/>
</dbReference>
<dbReference type="Pfam" id="PF13589">
    <property type="entry name" value="HATPase_c_3"/>
    <property type="match status" value="1"/>
</dbReference>
<name>A0A6N2LSJ2_SALVM</name>
<dbReference type="Gene3D" id="1.10.287.280">
    <property type="match status" value="1"/>
</dbReference>
<proteinExistence type="inferred from homology"/>
<dbReference type="InterPro" id="IPR046950">
    <property type="entry name" value="DNA-dir_Rpol_C_phage-type"/>
</dbReference>
<dbReference type="InterPro" id="IPR002092">
    <property type="entry name" value="DNA-dir_Rpol_phage-type"/>
</dbReference>
<dbReference type="SUPFAM" id="SSF110942">
    <property type="entry name" value="HSP90 C-terminal domain"/>
    <property type="match status" value="1"/>
</dbReference>
<dbReference type="PROSITE" id="PS00900">
    <property type="entry name" value="RNA_POL_PHAGE_1"/>
    <property type="match status" value="1"/>
</dbReference>
<evidence type="ECO:0000256" key="4">
    <source>
        <dbReference type="ARBA" id="ARBA00009493"/>
    </source>
</evidence>
<dbReference type="SUPFAM" id="SSF55874">
    <property type="entry name" value="ATPase domain of HSP90 chaperone/DNA topoisomerase II/histidine kinase"/>
    <property type="match status" value="1"/>
</dbReference>
<feature type="region of interest" description="Disordered" evidence="20">
    <location>
        <begin position="749"/>
        <end position="770"/>
    </location>
</feature>
<evidence type="ECO:0000256" key="3">
    <source>
        <dbReference type="ARBA" id="ARBA00008239"/>
    </source>
</evidence>
<comment type="similarity">
    <text evidence="4 18">Belongs to the phage and mitochondrial RNA polymerase family.</text>
</comment>
<dbReference type="Gene3D" id="1.25.10.10">
    <property type="entry name" value="Leucine-rich Repeat Variant"/>
    <property type="match status" value="3"/>
</dbReference>